<dbReference type="EMBL" id="BK059104">
    <property type="protein sequence ID" value="DAE30492.1"/>
    <property type="molecule type" value="Genomic_DNA"/>
</dbReference>
<evidence type="ECO:0000313" key="1">
    <source>
        <dbReference type="EMBL" id="DAE30492.1"/>
    </source>
</evidence>
<reference evidence="1" key="1">
    <citation type="journal article" date="2021" name="Proc. Natl. Acad. Sci. U.S.A.">
        <title>A Catalog of Tens of Thousands of Viruses from Human Metagenomes Reveals Hidden Associations with Chronic Diseases.</title>
        <authorList>
            <person name="Tisza M.J."/>
            <person name="Buck C.B."/>
        </authorList>
    </citation>
    <scope>NUCLEOTIDE SEQUENCE</scope>
    <source>
        <strain evidence="1">Ctiha2</strain>
    </source>
</reference>
<accession>A0A8S5RHQ2</accession>
<organism evidence="1">
    <name type="scientific">virus sp. ctiha2</name>
    <dbReference type="NCBI Taxonomy" id="2827299"/>
    <lineage>
        <taxon>Viruses</taxon>
    </lineage>
</organism>
<name>A0A8S5RHQ2_9VIRU</name>
<sequence length="86" mass="10014">MKVILQYTDCMSDDKNIFGVLAKNNVEVIKTKQKQFSIYPLVTIRVKDTNTLNKILEQLNEKSVYGVRIVKVKSDKSFIEKLKMLF</sequence>
<protein>
    <submittedName>
        <fullName evidence="1">Acetolactate synthase isozyme 1 small subunit</fullName>
    </submittedName>
</protein>
<proteinExistence type="predicted"/>